<protein>
    <submittedName>
        <fullName evidence="1">Uncharacterized protein</fullName>
    </submittedName>
</protein>
<accession>A0A4R5K839</accession>
<comment type="caution">
    <text evidence="1">The sequence shown here is derived from an EMBL/GenBank/DDBJ whole genome shotgun (WGS) entry which is preliminary data.</text>
</comment>
<name>A0A4R5K839_9MICC</name>
<proteinExistence type="predicted"/>
<sequence length="79" mass="8475">MNAFLASCLNGEMDPVVGLERLSDEDLAALADALFRHLDAGEPEFGAQSWYDSVREEIAARRAGAELAEVITPEPDLAG</sequence>
<evidence type="ECO:0000313" key="2">
    <source>
        <dbReference type="Proteomes" id="UP000295511"/>
    </source>
</evidence>
<organism evidence="1 2">
    <name type="scientific">Arthrobacter terricola</name>
    <dbReference type="NCBI Taxonomy" id="2547396"/>
    <lineage>
        <taxon>Bacteria</taxon>
        <taxon>Bacillati</taxon>
        <taxon>Actinomycetota</taxon>
        <taxon>Actinomycetes</taxon>
        <taxon>Micrococcales</taxon>
        <taxon>Micrococcaceae</taxon>
        <taxon>Arthrobacter</taxon>
    </lineage>
</organism>
<keyword evidence="2" id="KW-1185">Reference proteome</keyword>
<dbReference type="AlphaFoldDB" id="A0A4R5K839"/>
<evidence type="ECO:0000313" key="1">
    <source>
        <dbReference type="EMBL" id="TDF91059.1"/>
    </source>
</evidence>
<reference evidence="1 2" key="1">
    <citation type="submission" date="2019-03" db="EMBL/GenBank/DDBJ databases">
        <title>Whole genome sequence of Arthrobacter sp JH1-1.</title>
        <authorList>
            <person name="Trinh H.N."/>
        </authorList>
    </citation>
    <scope>NUCLEOTIDE SEQUENCE [LARGE SCALE GENOMIC DNA]</scope>
    <source>
        <strain evidence="1 2">JH1-1</strain>
    </source>
</reference>
<gene>
    <name evidence="1" type="ORF">E1809_21590</name>
</gene>
<dbReference type="EMBL" id="SMRU01000033">
    <property type="protein sequence ID" value="TDF91059.1"/>
    <property type="molecule type" value="Genomic_DNA"/>
</dbReference>
<dbReference type="Proteomes" id="UP000295511">
    <property type="component" value="Unassembled WGS sequence"/>
</dbReference>